<keyword evidence="2" id="KW-1185">Reference proteome</keyword>
<proteinExistence type="predicted"/>
<organism evidence="1 2">
    <name type="scientific">Apolygus lucorum</name>
    <name type="common">Small green plant bug</name>
    <name type="synonym">Lygocoris lucorum</name>
    <dbReference type="NCBI Taxonomy" id="248454"/>
    <lineage>
        <taxon>Eukaryota</taxon>
        <taxon>Metazoa</taxon>
        <taxon>Ecdysozoa</taxon>
        <taxon>Arthropoda</taxon>
        <taxon>Hexapoda</taxon>
        <taxon>Insecta</taxon>
        <taxon>Pterygota</taxon>
        <taxon>Neoptera</taxon>
        <taxon>Paraneoptera</taxon>
        <taxon>Hemiptera</taxon>
        <taxon>Heteroptera</taxon>
        <taxon>Panheteroptera</taxon>
        <taxon>Cimicomorpha</taxon>
        <taxon>Miridae</taxon>
        <taxon>Mirini</taxon>
        <taxon>Apolygus</taxon>
    </lineage>
</organism>
<evidence type="ECO:0000313" key="2">
    <source>
        <dbReference type="Proteomes" id="UP000466442"/>
    </source>
</evidence>
<gene>
    <name evidence="1" type="ORF">GE061_019047</name>
</gene>
<name>A0A8S9X7F2_APOLU</name>
<comment type="caution">
    <text evidence="1">The sequence shown here is derived from an EMBL/GenBank/DDBJ whole genome shotgun (WGS) entry which is preliminary data.</text>
</comment>
<sequence length="209" mass="23699">MDMLRALKTLGIEPKDFARYQTVKEKLDYASKVLGSVYDDIGDSRTPLLRVLAEFSNKGYFANKYIWDYVDQTSEAKSQDQFDRMLGYILTYKNKTNDPAAQLFSPLTGRYLIKPSEYAAGRTVINNVKINERNCHDVIDKSEFMKLLKSLFPGIARADVGTETKIMLAQAATVVDLFYIGPYVNITSPALVKRNAANYMFDIIPSVYD</sequence>
<dbReference type="Proteomes" id="UP000466442">
    <property type="component" value="Linkage Group LG9"/>
</dbReference>
<dbReference type="AlphaFoldDB" id="A0A8S9X7F2"/>
<protein>
    <submittedName>
        <fullName evidence="1">Uncharacterized protein</fullName>
    </submittedName>
</protein>
<dbReference type="EMBL" id="WIXP02000009">
    <property type="protein sequence ID" value="KAF6204883.1"/>
    <property type="molecule type" value="Genomic_DNA"/>
</dbReference>
<reference evidence="1" key="1">
    <citation type="journal article" date="2021" name="Mol. Ecol. Resour.">
        <title>Apolygus lucorum genome provides insights into omnivorousness and mesophyll feeding.</title>
        <authorList>
            <person name="Liu Y."/>
            <person name="Liu H."/>
            <person name="Wang H."/>
            <person name="Huang T."/>
            <person name="Liu B."/>
            <person name="Yang B."/>
            <person name="Yin L."/>
            <person name="Li B."/>
            <person name="Zhang Y."/>
            <person name="Zhang S."/>
            <person name="Jiang F."/>
            <person name="Zhang X."/>
            <person name="Ren Y."/>
            <person name="Wang B."/>
            <person name="Wang S."/>
            <person name="Lu Y."/>
            <person name="Wu K."/>
            <person name="Fan W."/>
            <person name="Wang G."/>
        </authorList>
    </citation>
    <scope>NUCLEOTIDE SEQUENCE</scope>
    <source>
        <strain evidence="1">12Hb</strain>
    </source>
</reference>
<accession>A0A8S9X7F2</accession>
<evidence type="ECO:0000313" key="1">
    <source>
        <dbReference type="EMBL" id="KAF6204883.1"/>
    </source>
</evidence>